<protein>
    <submittedName>
        <fullName evidence="2">Uncharacterized protein</fullName>
    </submittedName>
</protein>
<comment type="caution">
    <text evidence="2">The sequence shown here is derived from an EMBL/GenBank/DDBJ whole genome shotgun (WGS) entry which is preliminary data.</text>
</comment>
<accession>A0AAD7AZ39</accession>
<evidence type="ECO:0000313" key="2">
    <source>
        <dbReference type="EMBL" id="KAJ7604748.1"/>
    </source>
</evidence>
<organism evidence="2 3">
    <name type="scientific">Roridomyces roridus</name>
    <dbReference type="NCBI Taxonomy" id="1738132"/>
    <lineage>
        <taxon>Eukaryota</taxon>
        <taxon>Fungi</taxon>
        <taxon>Dikarya</taxon>
        <taxon>Basidiomycota</taxon>
        <taxon>Agaricomycotina</taxon>
        <taxon>Agaricomycetes</taxon>
        <taxon>Agaricomycetidae</taxon>
        <taxon>Agaricales</taxon>
        <taxon>Marasmiineae</taxon>
        <taxon>Mycenaceae</taxon>
        <taxon>Roridomyces</taxon>
    </lineage>
</organism>
<dbReference type="EMBL" id="JARKIF010000092">
    <property type="protein sequence ID" value="KAJ7604748.1"/>
    <property type="molecule type" value="Genomic_DNA"/>
</dbReference>
<gene>
    <name evidence="2" type="ORF">FB45DRAFT_880206</name>
</gene>
<feature type="compositionally biased region" description="Pro residues" evidence="1">
    <location>
        <begin position="113"/>
        <end position="123"/>
    </location>
</feature>
<keyword evidence="3" id="KW-1185">Reference proteome</keyword>
<feature type="region of interest" description="Disordered" evidence="1">
    <location>
        <begin position="517"/>
        <end position="543"/>
    </location>
</feature>
<sequence length="543" mass="59871">MLLKVCALLPPSLLPFFFSSFARFPPQSRAFLPTPHPSPPFLLLHLKTCCWLTPRTNLATLGPPIVCQQYDLREALLRENEARIQREDSGVVPEGEEADLEYPPHLASVPNTPFVPPPPPTKPARPSASARSNSKKRDKARSKRQQAARAAEAAIDPPAPNPRVLKKAAASSPIKLALDAADFRASHPRWTGMPGHADHPLFVHARDAEYLKEHLQYADWQGEKTHVLLDKHGHVIGTLVAPPLPGESWAPVLQDANKAVRGARQEMSFTESAHHHRRAFDEGEGFPSEMTGMAFGGGRSQGARQRQGQLSEEWACHGQAGPFQALCNPIFSKYHRTKQQLRQRQPGLRSVFPKSPFAALTANLGPFSVSPPHVDHGNKADGMCCITALGEFDPDRGGHLVLWDYNLLVRFPPGCCILIPSAVVTHSNTPIQDGEERYSLIQYSAGGLFRWAANGFQSDLAWAASATPEDHTARERARRGRWENALREFPLWKDIKVGNYMGRVRVEVWAAAEAGDISDLTDDEDGEKEEGTGVPPAKKIRCA</sequence>
<feature type="region of interest" description="Disordered" evidence="1">
    <location>
        <begin position="268"/>
        <end position="308"/>
    </location>
</feature>
<proteinExistence type="predicted"/>
<feature type="compositionally biased region" description="Low complexity" evidence="1">
    <location>
        <begin position="147"/>
        <end position="156"/>
    </location>
</feature>
<feature type="compositionally biased region" description="Basic residues" evidence="1">
    <location>
        <begin position="133"/>
        <end position="146"/>
    </location>
</feature>
<name>A0AAD7AZ39_9AGAR</name>
<evidence type="ECO:0000313" key="3">
    <source>
        <dbReference type="Proteomes" id="UP001221142"/>
    </source>
</evidence>
<feature type="compositionally biased region" description="Acidic residues" evidence="1">
    <location>
        <begin position="519"/>
        <end position="528"/>
    </location>
</feature>
<dbReference type="Gene3D" id="3.60.130.30">
    <property type="match status" value="1"/>
</dbReference>
<reference evidence="2" key="1">
    <citation type="submission" date="2023-03" db="EMBL/GenBank/DDBJ databases">
        <title>Massive genome expansion in bonnet fungi (Mycena s.s.) driven by repeated elements and novel gene families across ecological guilds.</title>
        <authorList>
            <consortium name="Lawrence Berkeley National Laboratory"/>
            <person name="Harder C.B."/>
            <person name="Miyauchi S."/>
            <person name="Viragh M."/>
            <person name="Kuo A."/>
            <person name="Thoen E."/>
            <person name="Andreopoulos B."/>
            <person name="Lu D."/>
            <person name="Skrede I."/>
            <person name="Drula E."/>
            <person name="Henrissat B."/>
            <person name="Morin E."/>
            <person name="Kohler A."/>
            <person name="Barry K."/>
            <person name="LaButti K."/>
            <person name="Morin E."/>
            <person name="Salamov A."/>
            <person name="Lipzen A."/>
            <person name="Mereny Z."/>
            <person name="Hegedus B."/>
            <person name="Baldrian P."/>
            <person name="Stursova M."/>
            <person name="Weitz H."/>
            <person name="Taylor A."/>
            <person name="Grigoriev I.V."/>
            <person name="Nagy L.G."/>
            <person name="Martin F."/>
            <person name="Kauserud H."/>
        </authorList>
    </citation>
    <scope>NUCLEOTIDE SEQUENCE</scope>
    <source>
        <strain evidence="2">9284</strain>
    </source>
</reference>
<dbReference type="Proteomes" id="UP001221142">
    <property type="component" value="Unassembled WGS sequence"/>
</dbReference>
<feature type="region of interest" description="Disordered" evidence="1">
    <location>
        <begin position="102"/>
        <end position="168"/>
    </location>
</feature>
<dbReference type="AlphaFoldDB" id="A0AAD7AZ39"/>
<evidence type="ECO:0000256" key="1">
    <source>
        <dbReference type="SAM" id="MobiDB-lite"/>
    </source>
</evidence>